<comment type="caution">
    <text evidence="2">The sequence shown here is derived from an EMBL/GenBank/DDBJ whole genome shotgun (WGS) entry which is preliminary data.</text>
</comment>
<feature type="compositionally biased region" description="Basic residues" evidence="1">
    <location>
        <begin position="251"/>
        <end position="267"/>
    </location>
</feature>
<organism evidence="2 3">
    <name type="scientific">Sphingomonas jeddahensis</name>
    <dbReference type="NCBI Taxonomy" id="1915074"/>
    <lineage>
        <taxon>Bacteria</taxon>
        <taxon>Pseudomonadati</taxon>
        <taxon>Pseudomonadota</taxon>
        <taxon>Alphaproteobacteria</taxon>
        <taxon>Sphingomonadales</taxon>
        <taxon>Sphingomonadaceae</taxon>
        <taxon>Sphingomonas</taxon>
    </lineage>
</organism>
<dbReference type="AlphaFoldDB" id="A0A1V2ES16"/>
<proteinExistence type="predicted"/>
<gene>
    <name evidence="2" type="ORF">SPHI_28210</name>
</gene>
<dbReference type="STRING" id="1915074.SPHI_28210"/>
<name>A0A1V2ES16_9SPHN</name>
<reference evidence="2 3" key="1">
    <citation type="submission" date="2016-11" db="EMBL/GenBank/DDBJ databases">
        <title>Genome sequence of Sphingomonas jeddahensis G39.</title>
        <authorList>
            <person name="Poehlein A."/>
            <person name="Wuebbeler J.H."/>
            <person name="Steinbuechel A."/>
            <person name="Daniel R."/>
        </authorList>
    </citation>
    <scope>NUCLEOTIDE SEQUENCE [LARGE SCALE GENOMIC DNA]</scope>
    <source>
        <strain evidence="2 3">G39</strain>
    </source>
</reference>
<dbReference type="EMBL" id="MPSB01000019">
    <property type="protein sequence ID" value="ONF94979.1"/>
    <property type="molecule type" value="Genomic_DNA"/>
</dbReference>
<dbReference type="Proteomes" id="UP000188729">
    <property type="component" value="Unassembled WGS sequence"/>
</dbReference>
<protein>
    <submittedName>
        <fullName evidence="2">Uncharacterized protein</fullName>
    </submittedName>
</protein>
<feature type="compositionally biased region" description="Basic residues" evidence="1">
    <location>
        <begin position="84"/>
        <end position="99"/>
    </location>
</feature>
<feature type="compositionally biased region" description="Basic and acidic residues" evidence="1">
    <location>
        <begin position="71"/>
        <end position="83"/>
    </location>
</feature>
<feature type="compositionally biased region" description="Basic residues" evidence="1">
    <location>
        <begin position="162"/>
        <end position="182"/>
    </location>
</feature>
<feature type="region of interest" description="Disordered" evidence="1">
    <location>
        <begin position="71"/>
        <end position="114"/>
    </location>
</feature>
<evidence type="ECO:0000313" key="2">
    <source>
        <dbReference type="EMBL" id="ONF94979.1"/>
    </source>
</evidence>
<feature type="compositionally biased region" description="Basic and acidic residues" evidence="1">
    <location>
        <begin position="268"/>
        <end position="289"/>
    </location>
</feature>
<feature type="region of interest" description="Disordered" evidence="1">
    <location>
        <begin position="229"/>
        <end position="309"/>
    </location>
</feature>
<keyword evidence="3" id="KW-1185">Reference proteome</keyword>
<evidence type="ECO:0000256" key="1">
    <source>
        <dbReference type="SAM" id="MobiDB-lite"/>
    </source>
</evidence>
<feature type="region of interest" description="Disordered" evidence="1">
    <location>
        <begin position="162"/>
        <end position="188"/>
    </location>
</feature>
<evidence type="ECO:0000313" key="3">
    <source>
        <dbReference type="Proteomes" id="UP000188729"/>
    </source>
</evidence>
<sequence length="349" mass="40826">MHQRHRQRGIRRHQHGLHHRSALVRLRHHPVRAMQRRTSGHRPRPPLGRRAVDARVGDYIAAAILAQRDTHDPARIAADTRRRIDPHHHTPQRRRRRHPASFDQPARPQGPDHRVDQLAVELLPPERRPAITLAHRVHEAFRQMHVAPGLPNRLLHARQRHHPPHQRVGPGRRRHHHLRPRAQPHGQHQIVPCRIAAPPFRQLVAPRRMMLRPAQALRRIGRIDRRHRPAGPAHLAFGRRPHRPHVEPRRRDHPARPLHHHPPRLVRRRADQCDPRARNGARDMVDPFRPRARLAEPAPRADQPDAPVARRRKLSLMSIMALPAPRRLDLHFHRQHVDHPIALVGRQQG</sequence>
<accession>A0A1V2ES16</accession>